<dbReference type="RefSeq" id="XP_062765663.1">
    <property type="nucleotide sequence ID" value="XM_062905905.1"/>
</dbReference>
<keyword evidence="2" id="KW-1185">Reference proteome</keyword>
<reference evidence="1 2" key="1">
    <citation type="journal article" date="2023" name="bioRxiv">
        <title>High-quality genome assemblies of four members of thePodospora anserinaspecies complex.</title>
        <authorList>
            <person name="Ament-Velasquez S.L."/>
            <person name="Vogan A.A."/>
            <person name="Wallerman O."/>
            <person name="Hartmann F."/>
            <person name="Gautier V."/>
            <person name="Silar P."/>
            <person name="Giraud T."/>
            <person name="Johannesson H."/>
        </authorList>
    </citation>
    <scope>NUCLEOTIDE SEQUENCE [LARGE SCALE GENOMIC DNA]</scope>
    <source>
        <strain evidence="1 2">CBS 411.78</strain>
    </source>
</reference>
<dbReference type="Proteomes" id="UP001326199">
    <property type="component" value="Unassembled WGS sequence"/>
</dbReference>
<comment type="caution">
    <text evidence="1">The sequence shown here is derived from an EMBL/GenBank/DDBJ whole genome shotgun (WGS) entry which is preliminary data.</text>
</comment>
<dbReference type="GeneID" id="87926002"/>
<proteinExistence type="predicted"/>
<gene>
    <name evidence="1" type="ORF">QC763_0065160</name>
</gene>
<evidence type="ECO:0000313" key="2">
    <source>
        <dbReference type="Proteomes" id="UP001326199"/>
    </source>
</evidence>
<accession>A0ABR0HCX0</accession>
<sequence length="64" mass="7072">MDVAIPFEDAQNQQTLQWVIGEGDNIDSKAIANNPRFVLVITDPPPGNHADIMIEKYGYENGSL</sequence>
<evidence type="ECO:0000313" key="1">
    <source>
        <dbReference type="EMBL" id="KAK4665697.1"/>
    </source>
</evidence>
<dbReference type="EMBL" id="JAFFHB010000005">
    <property type="protein sequence ID" value="KAK4665697.1"/>
    <property type="molecule type" value="Genomic_DNA"/>
</dbReference>
<protein>
    <submittedName>
        <fullName evidence="1">Uncharacterized protein</fullName>
    </submittedName>
</protein>
<organism evidence="1 2">
    <name type="scientific">Podospora pseudopauciseta</name>
    <dbReference type="NCBI Taxonomy" id="2093780"/>
    <lineage>
        <taxon>Eukaryota</taxon>
        <taxon>Fungi</taxon>
        <taxon>Dikarya</taxon>
        <taxon>Ascomycota</taxon>
        <taxon>Pezizomycotina</taxon>
        <taxon>Sordariomycetes</taxon>
        <taxon>Sordariomycetidae</taxon>
        <taxon>Sordariales</taxon>
        <taxon>Podosporaceae</taxon>
        <taxon>Podospora</taxon>
    </lineage>
</organism>
<name>A0ABR0HCX0_9PEZI</name>